<reference evidence="2 3" key="1">
    <citation type="submission" date="2014-01" db="EMBL/GenBank/DDBJ databases">
        <title>Plasmidome dynamics in the species complex Clostridium novyi sensu lato converts strains of independent lineages into distinctly different pathogens.</title>
        <authorList>
            <person name="Skarin H."/>
            <person name="Segerman B."/>
        </authorList>
    </citation>
    <scope>NUCLEOTIDE SEQUENCE [LARGE SCALE GENOMIC DNA]</scope>
    <source>
        <strain evidence="2 3">4552</strain>
    </source>
</reference>
<dbReference type="Proteomes" id="UP000030012">
    <property type="component" value="Unassembled WGS sequence"/>
</dbReference>
<organism evidence="2 3">
    <name type="scientific">Clostridium novyi A str. 4552</name>
    <dbReference type="NCBI Taxonomy" id="1444289"/>
    <lineage>
        <taxon>Bacteria</taxon>
        <taxon>Bacillati</taxon>
        <taxon>Bacillota</taxon>
        <taxon>Clostridia</taxon>
        <taxon>Eubacteriales</taxon>
        <taxon>Clostridiaceae</taxon>
        <taxon>Clostridium</taxon>
    </lineage>
</organism>
<dbReference type="PANTHER" id="PTHR43581">
    <property type="entry name" value="ATP/GTP PHOSPHATASE"/>
    <property type="match status" value="1"/>
</dbReference>
<dbReference type="Gene3D" id="3.40.50.300">
    <property type="entry name" value="P-loop containing nucleotide triphosphate hydrolases"/>
    <property type="match status" value="1"/>
</dbReference>
<dbReference type="SUPFAM" id="SSF52540">
    <property type="entry name" value="P-loop containing nucleoside triphosphate hydrolases"/>
    <property type="match status" value="1"/>
</dbReference>
<dbReference type="Pfam" id="PF13175">
    <property type="entry name" value="AAA_15"/>
    <property type="match status" value="1"/>
</dbReference>
<dbReference type="InterPro" id="IPR041685">
    <property type="entry name" value="AAA_GajA/Old/RecF-like"/>
</dbReference>
<accession>A0A0A0IEP3</accession>
<gene>
    <name evidence="2" type="ORF">Z968_00930</name>
</gene>
<name>A0A0A0IEP3_CLONO</name>
<evidence type="ECO:0000313" key="2">
    <source>
        <dbReference type="EMBL" id="KGM98070.1"/>
    </source>
</evidence>
<dbReference type="EMBL" id="JENJ01000003">
    <property type="protein sequence ID" value="KGM98070.1"/>
    <property type="molecule type" value="Genomic_DNA"/>
</dbReference>
<sequence length="662" mass="77682">MILGTFINGYKSYKKSYYIPIAEKVEDKYSTYIGNNGVGKSAIFEALDVFFNEREWNINKGATKNDIYISPVFLINKNEFKEKVTNDRYYTESQIESNLKIIEKMEEVSSYIYDQLNLKVQGAMRREHITRFLKTVNNLNNCEIRKNYYIVVLGIDVNRKTTFRPIENYILSDIFKGNKNSMDVFLYNVKEILLQYYAYLYIPVEQNIDEILKVEAKQMQILMDKNVLEEIDKALETKFEVNGKNKTILKFLNEHLNKFMNSVNISIQTINNNYSYNSQAFTKKNLTAADIRDKILEAYFKKRTLKYNNREINELSSGEQRRALIDIAYAFLSNNEQKDKKVILAIDEPEVSLNISNCFSQFERLEDLANKYKNQVLITTHWYGFLPIIKEGNLYYLGYDNEKFELKEFSFFNYLTESREFPDNIEFKSMFDLSTSILSYIRSNKDSKWIICEGSSDRIYLESILGKKDYKILPIGGCRLVANLYNLLVSPINMENKDGKNKVLCLVDTDEIKANFQGCIPKRSSIQIRRLQTLNKDGINKLELVNPFSDGQWYSRTEIEDCLNPNIYYKSIKNVIYNQADSNIKDIFDKFTYNGQARLSIIEGDYSILQPLDIQAYKEKYKIIKFLSDRSVKFKVANEYARLYKKCKENSELAMVIKDIFK</sequence>
<comment type="caution">
    <text evidence="2">The sequence shown here is derived from an EMBL/GenBank/DDBJ whole genome shotgun (WGS) entry which is preliminary data.</text>
</comment>
<dbReference type="OrthoDB" id="9792800at2"/>
<feature type="domain" description="Endonuclease GajA/Old nuclease/RecF-like AAA" evidence="1">
    <location>
        <begin position="7"/>
        <end position="381"/>
    </location>
</feature>
<proteinExistence type="predicted"/>
<protein>
    <recommendedName>
        <fullName evidence="1">Endonuclease GajA/Old nuclease/RecF-like AAA domain-containing protein</fullName>
    </recommendedName>
</protein>
<dbReference type="PANTHER" id="PTHR43581:SF4">
    <property type="entry name" value="ATP_GTP PHOSPHATASE"/>
    <property type="match status" value="1"/>
</dbReference>
<evidence type="ECO:0000313" key="3">
    <source>
        <dbReference type="Proteomes" id="UP000030012"/>
    </source>
</evidence>
<dbReference type="InterPro" id="IPR051396">
    <property type="entry name" value="Bact_Antivir_Def_Nuclease"/>
</dbReference>
<evidence type="ECO:0000259" key="1">
    <source>
        <dbReference type="Pfam" id="PF13175"/>
    </source>
</evidence>
<dbReference type="InterPro" id="IPR027417">
    <property type="entry name" value="P-loop_NTPase"/>
</dbReference>
<dbReference type="AlphaFoldDB" id="A0A0A0IEP3"/>
<dbReference type="RefSeq" id="WP_039252111.1">
    <property type="nucleotide sequence ID" value="NZ_JENJ01000003.1"/>
</dbReference>